<accession>A0A2C9VFZ2</accession>
<reference evidence="1" key="1">
    <citation type="submission" date="2016-02" db="EMBL/GenBank/DDBJ databases">
        <title>WGS assembly of Manihot esculenta.</title>
        <authorList>
            <person name="Bredeson J.V."/>
            <person name="Prochnik S.E."/>
            <person name="Lyons J.B."/>
            <person name="Schmutz J."/>
            <person name="Grimwood J."/>
            <person name="Vrebalov J."/>
            <person name="Bart R.S."/>
            <person name="Amuge T."/>
            <person name="Ferguson M.E."/>
            <person name="Green R."/>
            <person name="Putnam N."/>
            <person name="Stites J."/>
            <person name="Rounsley S."/>
            <person name="Rokhsar D.S."/>
        </authorList>
    </citation>
    <scope>NUCLEOTIDE SEQUENCE [LARGE SCALE GENOMIC DNA]</scope>
    <source>
        <tissue evidence="1">Leaf</tissue>
    </source>
</reference>
<organism evidence="1">
    <name type="scientific">Manihot esculenta</name>
    <name type="common">Cassava</name>
    <name type="synonym">Jatropha manihot</name>
    <dbReference type="NCBI Taxonomy" id="3983"/>
    <lineage>
        <taxon>Eukaryota</taxon>
        <taxon>Viridiplantae</taxon>
        <taxon>Streptophyta</taxon>
        <taxon>Embryophyta</taxon>
        <taxon>Tracheophyta</taxon>
        <taxon>Spermatophyta</taxon>
        <taxon>Magnoliopsida</taxon>
        <taxon>eudicotyledons</taxon>
        <taxon>Gunneridae</taxon>
        <taxon>Pentapetalae</taxon>
        <taxon>rosids</taxon>
        <taxon>fabids</taxon>
        <taxon>Malpighiales</taxon>
        <taxon>Euphorbiaceae</taxon>
        <taxon>Crotonoideae</taxon>
        <taxon>Manihoteae</taxon>
        <taxon>Manihot</taxon>
    </lineage>
</organism>
<sequence>MRHVLGLPRAFEWSFTHDLKLEEVISLITMNFSILTLSDITALLG</sequence>
<dbReference type="AlphaFoldDB" id="A0A2C9VFZ2"/>
<evidence type="ECO:0000313" key="1">
    <source>
        <dbReference type="EMBL" id="OAY44233.1"/>
    </source>
</evidence>
<proteinExistence type="predicted"/>
<dbReference type="EMBL" id="CM004394">
    <property type="protein sequence ID" value="OAY44233.1"/>
    <property type="molecule type" value="Genomic_DNA"/>
</dbReference>
<gene>
    <name evidence="1" type="ORF">MANES_08G133900</name>
</gene>
<protein>
    <submittedName>
        <fullName evidence="1">Uncharacterized protein</fullName>
    </submittedName>
</protein>
<name>A0A2C9VFZ2_MANES</name>